<dbReference type="Proteomes" id="UP000193986">
    <property type="component" value="Unassembled WGS sequence"/>
</dbReference>
<name>A0A1Y2AR71_9TREE</name>
<gene>
    <name evidence="2" type="ORF">BCR39DRAFT_546676</name>
</gene>
<feature type="region of interest" description="Disordered" evidence="1">
    <location>
        <begin position="43"/>
        <end position="81"/>
    </location>
</feature>
<dbReference type="AlphaFoldDB" id="A0A1Y2AR71"/>
<comment type="caution">
    <text evidence="2">The sequence shown here is derived from an EMBL/GenBank/DDBJ whole genome shotgun (WGS) entry which is preliminary data.</text>
</comment>
<organism evidence="2 3">
    <name type="scientific">Naematelia encephala</name>
    <dbReference type="NCBI Taxonomy" id="71784"/>
    <lineage>
        <taxon>Eukaryota</taxon>
        <taxon>Fungi</taxon>
        <taxon>Dikarya</taxon>
        <taxon>Basidiomycota</taxon>
        <taxon>Agaricomycotina</taxon>
        <taxon>Tremellomycetes</taxon>
        <taxon>Tremellales</taxon>
        <taxon>Naemateliaceae</taxon>
        <taxon>Naematelia</taxon>
    </lineage>
</organism>
<dbReference type="InParanoid" id="A0A1Y2AR71"/>
<dbReference type="EMBL" id="MCFC01000067">
    <property type="protein sequence ID" value="ORY24455.1"/>
    <property type="molecule type" value="Genomic_DNA"/>
</dbReference>
<keyword evidence="3" id="KW-1185">Reference proteome</keyword>
<proteinExistence type="predicted"/>
<sequence>MADPSLGIGEKVKAGWNLFHGAGEELRGTVNNTADQLGDAIAGRGGTGATPATRTGGGEHPAQVAASGEDEMRAGLAGLKK</sequence>
<evidence type="ECO:0000256" key="1">
    <source>
        <dbReference type="SAM" id="MobiDB-lite"/>
    </source>
</evidence>
<accession>A0A1Y2AR71</accession>
<reference evidence="2 3" key="1">
    <citation type="submission" date="2016-07" db="EMBL/GenBank/DDBJ databases">
        <title>Pervasive Adenine N6-methylation of Active Genes in Fungi.</title>
        <authorList>
            <consortium name="DOE Joint Genome Institute"/>
            <person name="Mondo S.J."/>
            <person name="Dannebaum R.O."/>
            <person name="Kuo R.C."/>
            <person name="Labutti K."/>
            <person name="Haridas S."/>
            <person name="Kuo A."/>
            <person name="Salamov A."/>
            <person name="Ahrendt S.R."/>
            <person name="Lipzen A."/>
            <person name="Sullivan W."/>
            <person name="Andreopoulos W.B."/>
            <person name="Clum A."/>
            <person name="Lindquist E."/>
            <person name="Daum C."/>
            <person name="Ramamoorthy G.K."/>
            <person name="Gryganskyi A."/>
            <person name="Culley D."/>
            <person name="Magnuson J.K."/>
            <person name="James T.Y."/>
            <person name="O'Malley M.A."/>
            <person name="Stajich J.E."/>
            <person name="Spatafora J.W."/>
            <person name="Visel A."/>
            <person name="Grigoriev I.V."/>
        </authorList>
    </citation>
    <scope>NUCLEOTIDE SEQUENCE [LARGE SCALE GENOMIC DNA]</scope>
    <source>
        <strain evidence="2 3">68-887.2</strain>
    </source>
</reference>
<evidence type="ECO:0000313" key="2">
    <source>
        <dbReference type="EMBL" id="ORY24455.1"/>
    </source>
</evidence>
<dbReference type="OrthoDB" id="2590867at2759"/>
<evidence type="ECO:0000313" key="3">
    <source>
        <dbReference type="Proteomes" id="UP000193986"/>
    </source>
</evidence>
<protein>
    <recommendedName>
        <fullName evidence="4">CsbD-like domain-containing protein</fullName>
    </recommendedName>
</protein>
<evidence type="ECO:0008006" key="4">
    <source>
        <dbReference type="Google" id="ProtNLM"/>
    </source>
</evidence>